<dbReference type="EMBL" id="GL376608">
    <property type="status" value="NOT_ANNOTATED_CDS"/>
    <property type="molecule type" value="Genomic_DNA"/>
</dbReference>
<reference evidence="2" key="3">
    <citation type="submission" date="2015-02" db="UniProtKB">
        <authorList>
            <consortium name="EnsemblProtists"/>
        </authorList>
    </citation>
    <scope>IDENTIFICATION</scope>
    <source>
        <strain evidence="2">DAOM BR144</strain>
    </source>
</reference>
<dbReference type="SUPFAM" id="SSF52833">
    <property type="entry name" value="Thioredoxin-like"/>
    <property type="match status" value="1"/>
</dbReference>
<dbReference type="GO" id="GO:0004364">
    <property type="term" value="F:glutathione transferase activity"/>
    <property type="evidence" value="ECO:0007669"/>
    <property type="project" value="InterPro"/>
</dbReference>
<dbReference type="AlphaFoldDB" id="K3X532"/>
<reference evidence="3" key="1">
    <citation type="journal article" date="2010" name="Genome Biol.">
        <title>Genome sequence of the necrotrophic plant pathogen Pythium ultimum reveals original pathogenicity mechanisms and effector repertoire.</title>
        <authorList>
            <person name="Levesque C.A."/>
            <person name="Brouwer H."/>
            <person name="Cano L."/>
            <person name="Hamilton J.P."/>
            <person name="Holt C."/>
            <person name="Huitema E."/>
            <person name="Raffaele S."/>
            <person name="Robideau G.P."/>
            <person name="Thines M."/>
            <person name="Win J."/>
            <person name="Zerillo M.M."/>
            <person name="Beakes G.W."/>
            <person name="Boore J.L."/>
            <person name="Busam D."/>
            <person name="Dumas B."/>
            <person name="Ferriera S."/>
            <person name="Fuerstenberg S.I."/>
            <person name="Gachon C.M."/>
            <person name="Gaulin E."/>
            <person name="Govers F."/>
            <person name="Grenville-Briggs L."/>
            <person name="Horner N."/>
            <person name="Hostetler J."/>
            <person name="Jiang R.H."/>
            <person name="Johnson J."/>
            <person name="Krajaejun T."/>
            <person name="Lin H."/>
            <person name="Meijer H.J."/>
            <person name="Moore B."/>
            <person name="Morris P."/>
            <person name="Phuntmart V."/>
            <person name="Puiu D."/>
            <person name="Shetty J."/>
            <person name="Stajich J.E."/>
            <person name="Tripathy S."/>
            <person name="Wawra S."/>
            <person name="van West P."/>
            <person name="Whitty B.R."/>
            <person name="Coutinho P.M."/>
            <person name="Henrissat B."/>
            <person name="Martin F."/>
            <person name="Thomas P.D."/>
            <person name="Tyler B.M."/>
            <person name="De Vries R.P."/>
            <person name="Kamoun S."/>
            <person name="Yandell M."/>
            <person name="Tisserat N."/>
            <person name="Buell C.R."/>
        </authorList>
    </citation>
    <scope>NUCLEOTIDE SEQUENCE</scope>
    <source>
        <strain evidence="3">DAOM:BR144</strain>
    </source>
</reference>
<dbReference type="InterPro" id="IPR010987">
    <property type="entry name" value="Glutathione-S-Trfase_C-like"/>
</dbReference>
<dbReference type="Proteomes" id="UP000019132">
    <property type="component" value="Unassembled WGS sequence"/>
</dbReference>
<dbReference type="eggNOG" id="KOG2903">
    <property type="taxonomic scope" value="Eukaryota"/>
</dbReference>
<dbReference type="FunFam" id="3.40.30.10:FF:000296">
    <property type="entry name" value="Glutathione S-transferase"/>
    <property type="match status" value="1"/>
</dbReference>
<dbReference type="EnsemblProtists" id="PYU1_T012331">
    <property type="protein sequence ID" value="PYU1_T012331"/>
    <property type="gene ID" value="PYU1_G012305"/>
</dbReference>
<dbReference type="OMA" id="QMPELKS"/>
<dbReference type="Gene3D" id="3.40.30.10">
    <property type="entry name" value="Glutaredoxin"/>
    <property type="match status" value="1"/>
</dbReference>
<sequence length="314" mass="35481">MAAQPYRHYIQPEADADFPAEAGRYHLYVTYSCPFACRALAARNLKGLQDVIGLSVAHPIFQKTKPDDASDDHLGWTFVDPAKQSTIKDVNGKEYSTEGCIPDTVLNTTYVRDIYELVSKEPRRYTVPLLWDKKKQTIVSNESADILRTLNTGFRDLVSSNVDLLPEALVKQIEELNDGVVNDIAGSLFKIVLAKDEETRLAELNAYFSNVQRIEEILLKSRFLVGNSITEADVRLFHALIRFDVSQRASDKSNLTQYPNVVNYLRELYQTPALKSTVNWEHLKVMLVNFSFGVGTDPSVDYEAAHNRATRFAN</sequence>
<organism evidence="2 3">
    <name type="scientific">Globisporangium ultimum (strain ATCC 200006 / CBS 805.95 / DAOM BR144)</name>
    <name type="common">Pythium ultimum</name>
    <dbReference type="NCBI Taxonomy" id="431595"/>
    <lineage>
        <taxon>Eukaryota</taxon>
        <taxon>Sar</taxon>
        <taxon>Stramenopiles</taxon>
        <taxon>Oomycota</taxon>
        <taxon>Peronosporomycetes</taxon>
        <taxon>Pythiales</taxon>
        <taxon>Pythiaceae</taxon>
        <taxon>Globisporangium</taxon>
    </lineage>
</organism>
<dbReference type="InterPro" id="IPR036249">
    <property type="entry name" value="Thioredoxin-like_sf"/>
</dbReference>
<dbReference type="PROSITE" id="PS50405">
    <property type="entry name" value="GST_CTER"/>
    <property type="match status" value="1"/>
</dbReference>
<proteinExistence type="predicted"/>
<dbReference type="Pfam" id="PF13410">
    <property type="entry name" value="GST_C_2"/>
    <property type="match status" value="1"/>
</dbReference>
<evidence type="ECO:0000259" key="1">
    <source>
        <dbReference type="PROSITE" id="PS50405"/>
    </source>
</evidence>
<name>K3X532_GLOUD</name>
<dbReference type="InParanoid" id="K3X532"/>
<reference evidence="3" key="2">
    <citation type="submission" date="2010-04" db="EMBL/GenBank/DDBJ databases">
        <authorList>
            <person name="Buell R."/>
            <person name="Hamilton J."/>
            <person name="Hostetler J."/>
        </authorList>
    </citation>
    <scope>NUCLEOTIDE SEQUENCE [LARGE SCALE GENOMIC DNA]</scope>
    <source>
        <strain evidence="3">DAOM:BR144</strain>
    </source>
</reference>
<accession>K3X532</accession>
<evidence type="ECO:0000313" key="3">
    <source>
        <dbReference type="Proteomes" id="UP000019132"/>
    </source>
</evidence>
<dbReference type="GO" id="GO:0005737">
    <property type="term" value="C:cytoplasm"/>
    <property type="evidence" value="ECO:0007669"/>
    <property type="project" value="TreeGrafter"/>
</dbReference>
<dbReference type="Pfam" id="PF13409">
    <property type="entry name" value="GST_N_2"/>
    <property type="match status" value="1"/>
</dbReference>
<evidence type="ECO:0000313" key="2">
    <source>
        <dbReference type="EnsemblProtists" id="PYU1_T012331"/>
    </source>
</evidence>
<dbReference type="InterPro" id="IPR004045">
    <property type="entry name" value="Glutathione_S-Trfase_N"/>
</dbReference>
<dbReference type="Gene3D" id="1.20.1050.10">
    <property type="match status" value="1"/>
</dbReference>
<feature type="domain" description="GST C-terminal" evidence="1">
    <location>
        <begin position="163"/>
        <end position="287"/>
    </location>
</feature>
<dbReference type="PANTHER" id="PTHR32419">
    <property type="entry name" value="GLUTATHIONYL-HYDROQUINONE REDUCTASE"/>
    <property type="match status" value="1"/>
</dbReference>
<keyword evidence="3" id="KW-1185">Reference proteome</keyword>
<dbReference type="HOGENOM" id="CLU_037263_1_1_1"/>
<dbReference type="PANTHER" id="PTHR32419:SF6">
    <property type="entry name" value="GLUTATHIONE S-TRANSFERASE OMEGA-LIKE 1-RELATED"/>
    <property type="match status" value="1"/>
</dbReference>
<dbReference type="VEuPathDB" id="FungiDB:PYU1_G012305"/>
<dbReference type="SUPFAM" id="SSF47616">
    <property type="entry name" value="GST C-terminal domain-like"/>
    <property type="match status" value="1"/>
</dbReference>
<dbReference type="InterPro" id="IPR016639">
    <property type="entry name" value="GST_Omega/GSH"/>
</dbReference>
<dbReference type="InterPro" id="IPR036282">
    <property type="entry name" value="Glutathione-S-Trfase_C_sf"/>
</dbReference>
<protein>
    <recommendedName>
        <fullName evidence="1">GST C-terminal domain-containing protein</fullName>
    </recommendedName>
</protein>
<dbReference type="STRING" id="431595.K3X532"/>